<evidence type="ECO:0000256" key="6">
    <source>
        <dbReference type="ARBA" id="ARBA00022777"/>
    </source>
</evidence>
<reference evidence="10 11" key="1">
    <citation type="submission" date="2019-08" db="EMBL/GenBank/DDBJ databases">
        <title>Paraburkholderia sp. DCY113.</title>
        <authorList>
            <person name="Kang J."/>
        </authorList>
    </citation>
    <scope>NUCLEOTIDE SEQUENCE [LARGE SCALE GENOMIC DNA]</scope>
    <source>
        <strain evidence="10 11">DCY113</strain>
    </source>
</reference>
<keyword evidence="6" id="KW-0418">Kinase</keyword>
<dbReference type="SUPFAM" id="SSF55874">
    <property type="entry name" value="ATPase domain of HSP90 chaperone/DNA topoisomerase II/histidine kinase"/>
    <property type="match status" value="1"/>
</dbReference>
<keyword evidence="7" id="KW-0067">ATP-binding</keyword>
<proteinExistence type="predicted"/>
<dbReference type="GO" id="GO:0005524">
    <property type="term" value="F:ATP binding"/>
    <property type="evidence" value="ECO:0007669"/>
    <property type="project" value="UniProtKB-KW"/>
</dbReference>
<dbReference type="InterPro" id="IPR036890">
    <property type="entry name" value="HATPase_C_sf"/>
</dbReference>
<keyword evidence="3" id="KW-0597">Phosphoprotein</keyword>
<accession>A0A5B0G455</accession>
<dbReference type="InterPro" id="IPR003661">
    <property type="entry name" value="HisK_dim/P_dom"/>
</dbReference>
<dbReference type="EC" id="2.7.13.3" evidence="2"/>
<evidence type="ECO:0000256" key="7">
    <source>
        <dbReference type="ARBA" id="ARBA00022840"/>
    </source>
</evidence>
<dbReference type="PROSITE" id="PS50109">
    <property type="entry name" value="HIS_KIN"/>
    <property type="match status" value="1"/>
</dbReference>
<sequence>MHSLNAMRKDRSAFPGEIRFLRASFNGSGAILVFIEDRTDHYALLRNQQDLAHVTRVSTMGELAGSLAHELNQPLTAILSNVQAALRFVSADAIDVAEVGEIQDDVVQDDYRASEIIRRIRAVVRKGDAEFALLDLASMIHDVVLLLHSDAILRQIRVATDIRDDLPAVYADKVQLRQVTLNLLLNAFDAMRAVSPGERVVSLTLSRERDDMARSPGATAATGSR</sequence>
<dbReference type="InterPro" id="IPR005467">
    <property type="entry name" value="His_kinase_dom"/>
</dbReference>
<evidence type="ECO:0000313" key="11">
    <source>
        <dbReference type="Proteomes" id="UP000325273"/>
    </source>
</evidence>
<keyword evidence="4" id="KW-0808">Transferase</keyword>
<dbReference type="Gene3D" id="1.10.287.130">
    <property type="match status" value="1"/>
</dbReference>
<dbReference type="RefSeq" id="WP_149676718.1">
    <property type="nucleotide sequence ID" value="NZ_VTUZ01000085.1"/>
</dbReference>
<dbReference type="Gene3D" id="3.30.565.10">
    <property type="entry name" value="Histidine kinase-like ATPase, C-terminal domain"/>
    <property type="match status" value="1"/>
</dbReference>
<protein>
    <recommendedName>
        <fullName evidence="2">histidine kinase</fullName>
        <ecNumber evidence="2">2.7.13.3</ecNumber>
    </recommendedName>
</protein>
<keyword evidence="11" id="KW-1185">Reference proteome</keyword>
<keyword evidence="5" id="KW-0547">Nucleotide-binding</keyword>
<name>A0A5B0G455_9BURK</name>
<evidence type="ECO:0000256" key="2">
    <source>
        <dbReference type="ARBA" id="ARBA00012438"/>
    </source>
</evidence>
<dbReference type="AlphaFoldDB" id="A0A5B0G455"/>
<feature type="domain" description="Histidine kinase" evidence="9">
    <location>
        <begin position="66"/>
        <end position="212"/>
    </location>
</feature>
<dbReference type="Pfam" id="PF00512">
    <property type="entry name" value="HisKA"/>
    <property type="match status" value="1"/>
</dbReference>
<evidence type="ECO:0000256" key="8">
    <source>
        <dbReference type="ARBA" id="ARBA00023012"/>
    </source>
</evidence>
<gene>
    <name evidence="10" type="ORF">FVF58_49170</name>
</gene>
<dbReference type="EMBL" id="VTUZ01000085">
    <property type="protein sequence ID" value="KAA0997478.1"/>
    <property type="molecule type" value="Genomic_DNA"/>
</dbReference>
<dbReference type="InterPro" id="IPR036097">
    <property type="entry name" value="HisK_dim/P_sf"/>
</dbReference>
<dbReference type="CDD" id="cd00082">
    <property type="entry name" value="HisKA"/>
    <property type="match status" value="1"/>
</dbReference>
<dbReference type="GO" id="GO:0000155">
    <property type="term" value="F:phosphorelay sensor kinase activity"/>
    <property type="evidence" value="ECO:0007669"/>
    <property type="project" value="InterPro"/>
</dbReference>
<dbReference type="PANTHER" id="PTHR43065">
    <property type="entry name" value="SENSOR HISTIDINE KINASE"/>
    <property type="match status" value="1"/>
</dbReference>
<evidence type="ECO:0000256" key="4">
    <source>
        <dbReference type="ARBA" id="ARBA00022679"/>
    </source>
</evidence>
<organism evidence="10 11">
    <name type="scientific">Paraburkholderia panacisoli</name>
    <dbReference type="NCBI Taxonomy" id="2603818"/>
    <lineage>
        <taxon>Bacteria</taxon>
        <taxon>Pseudomonadati</taxon>
        <taxon>Pseudomonadota</taxon>
        <taxon>Betaproteobacteria</taxon>
        <taxon>Burkholderiales</taxon>
        <taxon>Burkholderiaceae</taxon>
        <taxon>Paraburkholderia</taxon>
    </lineage>
</organism>
<dbReference type="SUPFAM" id="SSF47384">
    <property type="entry name" value="Homodimeric domain of signal transducing histidine kinase"/>
    <property type="match status" value="1"/>
</dbReference>
<evidence type="ECO:0000256" key="1">
    <source>
        <dbReference type="ARBA" id="ARBA00000085"/>
    </source>
</evidence>
<evidence type="ECO:0000259" key="9">
    <source>
        <dbReference type="PROSITE" id="PS50109"/>
    </source>
</evidence>
<comment type="catalytic activity">
    <reaction evidence="1">
        <text>ATP + protein L-histidine = ADP + protein N-phospho-L-histidine.</text>
        <dbReference type="EC" id="2.7.13.3"/>
    </reaction>
</comment>
<dbReference type="SMART" id="SM00388">
    <property type="entry name" value="HisKA"/>
    <property type="match status" value="1"/>
</dbReference>
<evidence type="ECO:0000256" key="5">
    <source>
        <dbReference type="ARBA" id="ARBA00022741"/>
    </source>
</evidence>
<comment type="caution">
    <text evidence="10">The sequence shown here is derived from an EMBL/GenBank/DDBJ whole genome shotgun (WGS) entry which is preliminary data.</text>
</comment>
<evidence type="ECO:0000313" key="10">
    <source>
        <dbReference type="EMBL" id="KAA0997478.1"/>
    </source>
</evidence>
<evidence type="ECO:0000256" key="3">
    <source>
        <dbReference type="ARBA" id="ARBA00022553"/>
    </source>
</evidence>
<dbReference type="Proteomes" id="UP000325273">
    <property type="component" value="Unassembled WGS sequence"/>
</dbReference>
<dbReference type="PANTHER" id="PTHR43065:SF10">
    <property type="entry name" value="PEROXIDE STRESS-ACTIVATED HISTIDINE KINASE MAK3"/>
    <property type="match status" value="1"/>
</dbReference>
<keyword evidence="8" id="KW-0902">Two-component regulatory system</keyword>